<reference evidence="1 2" key="1">
    <citation type="submission" date="2018-06" db="EMBL/GenBank/DDBJ databases">
        <title>A transcriptomic atlas of mushroom development highlights an independent origin of complex multicellularity.</title>
        <authorList>
            <consortium name="DOE Joint Genome Institute"/>
            <person name="Krizsan K."/>
            <person name="Almasi E."/>
            <person name="Merenyi Z."/>
            <person name="Sahu N."/>
            <person name="Viragh M."/>
            <person name="Koszo T."/>
            <person name="Mondo S."/>
            <person name="Kiss B."/>
            <person name="Balint B."/>
            <person name="Kues U."/>
            <person name="Barry K."/>
            <person name="Hegedus J.C."/>
            <person name="Henrissat B."/>
            <person name="Johnson J."/>
            <person name="Lipzen A."/>
            <person name="Ohm R."/>
            <person name="Nagy I."/>
            <person name="Pangilinan J."/>
            <person name="Yan J."/>
            <person name="Xiong Y."/>
            <person name="Grigoriev I.V."/>
            <person name="Hibbett D.S."/>
            <person name="Nagy L.G."/>
        </authorList>
    </citation>
    <scope>NUCLEOTIDE SEQUENCE [LARGE SCALE GENOMIC DNA]</scope>
    <source>
        <strain evidence="1 2">SZMC22713</strain>
    </source>
</reference>
<keyword evidence="2" id="KW-1185">Reference proteome</keyword>
<organism evidence="1 2">
    <name type="scientific">Rickenella mellea</name>
    <dbReference type="NCBI Taxonomy" id="50990"/>
    <lineage>
        <taxon>Eukaryota</taxon>
        <taxon>Fungi</taxon>
        <taxon>Dikarya</taxon>
        <taxon>Basidiomycota</taxon>
        <taxon>Agaricomycotina</taxon>
        <taxon>Agaricomycetes</taxon>
        <taxon>Hymenochaetales</taxon>
        <taxon>Rickenellaceae</taxon>
        <taxon>Rickenella</taxon>
    </lineage>
</organism>
<evidence type="ECO:0000313" key="2">
    <source>
        <dbReference type="Proteomes" id="UP000294933"/>
    </source>
</evidence>
<protein>
    <submittedName>
        <fullName evidence="1">Uncharacterized protein</fullName>
    </submittedName>
</protein>
<name>A0A4Y7PIZ4_9AGAM</name>
<dbReference type="AlphaFoldDB" id="A0A4Y7PIZ4"/>
<sequence length="195" mass="22128">MKGLLGGVKVERIPWQLKSKKPRRGGLEVTDGFLELVGSLLRDHILVQRPLRRLCSSAYLLTVHPPPTTTNVGKSHSNFEELTKMDWEAVSGRRCRKINENFPNVPRLRGLNRAYTRSNIITFAPYSTFIFFLVLSQSNGMLECQISRFTVRTCIDLDKILGGYSNHQFNCSFSFLPFSLPSRDSKKTVTGYLAV</sequence>
<evidence type="ECO:0000313" key="1">
    <source>
        <dbReference type="EMBL" id="TDL15357.1"/>
    </source>
</evidence>
<dbReference type="VEuPathDB" id="FungiDB:BD410DRAFT_122212"/>
<gene>
    <name evidence="1" type="ORF">BD410DRAFT_122212</name>
</gene>
<accession>A0A4Y7PIZ4</accession>
<dbReference type="EMBL" id="ML170278">
    <property type="protein sequence ID" value="TDL15357.1"/>
    <property type="molecule type" value="Genomic_DNA"/>
</dbReference>
<proteinExistence type="predicted"/>
<dbReference type="Proteomes" id="UP000294933">
    <property type="component" value="Unassembled WGS sequence"/>
</dbReference>